<reference evidence="7 8" key="1">
    <citation type="submission" date="2023-04" db="EMBL/GenBank/DDBJ databases">
        <title>A novel bacteria isolated from coastal sediment.</title>
        <authorList>
            <person name="Liu X.-J."/>
            <person name="Du Z.-J."/>
        </authorList>
    </citation>
    <scope>NUCLEOTIDE SEQUENCE [LARGE SCALE GENOMIC DNA]</scope>
    <source>
        <strain evidence="7 8">SDUM461004</strain>
    </source>
</reference>
<gene>
    <name evidence="7" type="ORF">QEH59_04545</name>
</gene>
<accession>A0ABU1AFX9</accession>
<dbReference type="PANTHER" id="PTHR43498:SF1">
    <property type="entry name" value="COB--COM HETERODISULFIDE REDUCTASE IRON-SULFUR SUBUNIT A"/>
    <property type="match status" value="1"/>
</dbReference>
<proteinExistence type="predicted"/>
<keyword evidence="8" id="KW-1185">Reference proteome</keyword>
<feature type="compositionally biased region" description="Basic and acidic residues" evidence="6">
    <location>
        <begin position="610"/>
        <end position="619"/>
    </location>
</feature>
<comment type="caution">
    <text evidence="7">The sequence shown here is derived from an EMBL/GenBank/DDBJ whole genome shotgun (WGS) entry which is preliminary data.</text>
</comment>
<sequence>MNPRLHSQEQKTDVCVVGGGMTGLIAAVAAARRGAKVVLIHDRPVLGGNASSEVRMWICGAHGHHRKETGILEEIQLLNLKRNPDGNYSTWDSVLLEFAKMTPGLTTLLNCTCNDVTMDGHRITGVNAWQLTTQTWHSVTADLFIDCSGDSILAPLSGAEVRWGRESREVTGEPIAPLKSDLKTMGNTILLQLEETAEPQHFTPPDWAYVFDEESNLPSRVASGFGHNFWWLEIGGLGNTITDSESIYDELVKAAWGIWDYMKNRGPQAEKLSNWRLRWLGSLPGKRENRRYVGPHVLNQIDVEAGGIFDDIVAYGGWSMDDHHPAGLYYPGSATIFHPAPSPYGIPFRCLYSNNITNLFCAGRNISATHAALSSTRVMGTCSLLGQAVGTAAALCVEQQCLPAEISSQKIQTLQAHLMEDDCWLPGKTRPLSKLMQAVQISGSNGEATDALLDGHEREADKMPHAWTAPIGTSIELKWESPQEVECLRLIFDSNLNDDKCMPCRYGLKDKAMQVPTTMVRSFTVEIQSEQGEWLELGRIEENSRRLYVLPIQQTLKAVRWTGHSTWGASDLRVYSIEASSKAMPLSQDPPAGKHWSDIISEMPPEALAEPDHGLEHKGHGSSQVGA</sequence>
<evidence type="ECO:0000313" key="8">
    <source>
        <dbReference type="Proteomes" id="UP001243717"/>
    </source>
</evidence>
<dbReference type="SUPFAM" id="SSF51905">
    <property type="entry name" value="FAD/NAD(P)-binding domain"/>
    <property type="match status" value="1"/>
</dbReference>
<keyword evidence="2" id="KW-0479">Metal-binding</keyword>
<dbReference type="InterPro" id="IPR036188">
    <property type="entry name" value="FAD/NAD-bd_sf"/>
</dbReference>
<evidence type="ECO:0000313" key="7">
    <source>
        <dbReference type="EMBL" id="MDQ8193678.1"/>
    </source>
</evidence>
<dbReference type="RefSeq" id="WP_308984161.1">
    <property type="nucleotide sequence ID" value="NZ_JARXIC010000005.1"/>
</dbReference>
<keyword evidence="1" id="KW-0004">4Fe-4S</keyword>
<dbReference type="InterPro" id="IPR039650">
    <property type="entry name" value="HdrA-like"/>
</dbReference>
<evidence type="ECO:0000256" key="5">
    <source>
        <dbReference type="ARBA" id="ARBA00023014"/>
    </source>
</evidence>
<dbReference type="Proteomes" id="UP001243717">
    <property type="component" value="Unassembled WGS sequence"/>
</dbReference>
<keyword evidence="3" id="KW-0560">Oxidoreductase</keyword>
<evidence type="ECO:0000256" key="3">
    <source>
        <dbReference type="ARBA" id="ARBA00023002"/>
    </source>
</evidence>
<feature type="region of interest" description="Disordered" evidence="6">
    <location>
        <begin position="583"/>
        <end position="627"/>
    </location>
</feature>
<keyword evidence="5" id="KW-0411">Iron-sulfur</keyword>
<keyword evidence="4" id="KW-0408">Iron</keyword>
<dbReference type="Pfam" id="PF12831">
    <property type="entry name" value="FAD_oxidored"/>
    <property type="match status" value="1"/>
</dbReference>
<evidence type="ECO:0000256" key="4">
    <source>
        <dbReference type="ARBA" id="ARBA00023004"/>
    </source>
</evidence>
<evidence type="ECO:0000256" key="2">
    <source>
        <dbReference type="ARBA" id="ARBA00022723"/>
    </source>
</evidence>
<name>A0ABU1AFX9_9BACT</name>
<dbReference type="PANTHER" id="PTHR43498">
    <property type="entry name" value="FERREDOXIN:COB-COM HETERODISULFIDE REDUCTASE SUBUNIT A"/>
    <property type="match status" value="1"/>
</dbReference>
<organism evidence="7 8">
    <name type="scientific">Thalassobacterium sedimentorum</name>
    <dbReference type="NCBI Taxonomy" id="3041258"/>
    <lineage>
        <taxon>Bacteria</taxon>
        <taxon>Pseudomonadati</taxon>
        <taxon>Verrucomicrobiota</taxon>
        <taxon>Opitutia</taxon>
        <taxon>Puniceicoccales</taxon>
        <taxon>Coraliomargaritaceae</taxon>
        <taxon>Thalassobacterium</taxon>
    </lineage>
</organism>
<evidence type="ECO:0000256" key="1">
    <source>
        <dbReference type="ARBA" id="ARBA00022485"/>
    </source>
</evidence>
<dbReference type="EMBL" id="JARXIC010000005">
    <property type="protein sequence ID" value="MDQ8193678.1"/>
    <property type="molecule type" value="Genomic_DNA"/>
</dbReference>
<evidence type="ECO:0000256" key="6">
    <source>
        <dbReference type="SAM" id="MobiDB-lite"/>
    </source>
</evidence>
<dbReference type="Gene3D" id="3.50.50.60">
    <property type="entry name" value="FAD/NAD(P)-binding domain"/>
    <property type="match status" value="1"/>
</dbReference>
<protein>
    <submittedName>
        <fullName evidence="7">FAD-dependent oxidoreductase</fullName>
    </submittedName>
</protein>